<dbReference type="AlphaFoldDB" id="A0A8J7GB01"/>
<reference evidence="2" key="1">
    <citation type="submission" date="2020-11" db="EMBL/GenBank/DDBJ databases">
        <title>Multidrug resistant novel bacterium Savagea serpentis sp. nov., isolated from the scats of a vine snake (Ahaetulla nasuta).</title>
        <authorList>
            <person name="Venkata Ramana V."/>
            <person name="Vikas Patil S."/>
            <person name="Yogita Lugani V."/>
        </authorList>
    </citation>
    <scope>NUCLEOTIDE SEQUENCE</scope>
    <source>
        <strain evidence="2">SN6</strain>
    </source>
</reference>
<gene>
    <name evidence="2" type="ORF">IRY55_07535</name>
</gene>
<dbReference type="EMBL" id="JADKPV010000003">
    <property type="protein sequence ID" value="MBF4501210.1"/>
    <property type="molecule type" value="Genomic_DNA"/>
</dbReference>
<keyword evidence="1" id="KW-0472">Membrane</keyword>
<keyword evidence="1" id="KW-1133">Transmembrane helix</keyword>
<accession>A0A8J7GB01</accession>
<keyword evidence="3" id="KW-1185">Reference proteome</keyword>
<feature type="transmembrane region" description="Helical" evidence="1">
    <location>
        <begin position="7"/>
        <end position="25"/>
    </location>
</feature>
<dbReference type="InterPro" id="IPR052712">
    <property type="entry name" value="Acid_resist_chaperone_HdeD"/>
</dbReference>
<evidence type="ECO:0000313" key="3">
    <source>
        <dbReference type="Proteomes" id="UP000622653"/>
    </source>
</evidence>
<evidence type="ECO:0000313" key="2">
    <source>
        <dbReference type="EMBL" id="MBF4501210.1"/>
    </source>
</evidence>
<feature type="transmembrane region" description="Helical" evidence="1">
    <location>
        <begin position="90"/>
        <end position="111"/>
    </location>
</feature>
<feature type="transmembrane region" description="Helical" evidence="1">
    <location>
        <begin position="31"/>
        <end position="48"/>
    </location>
</feature>
<feature type="transmembrane region" description="Helical" evidence="1">
    <location>
        <begin position="60"/>
        <end position="84"/>
    </location>
</feature>
<dbReference type="Pfam" id="PF03729">
    <property type="entry name" value="DUF308"/>
    <property type="match status" value="1"/>
</dbReference>
<dbReference type="GO" id="GO:0005886">
    <property type="term" value="C:plasma membrane"/>
    <property type="evidence" value="ECO:0007669"/>
    <property type="project" value="TreeGrafter"/>
</dbReference>
<name>A0A8J7GB01_9BACL</name>
<dbReference type="InterPro" id="IPR005325">
    <property type="entry name" value="DUF308_memb"/>
</dbReference>
<dbReference type="Proteomes" id="UP000622653">
    <property type="component" value="Unassembled WGS sequence"/>
</dbReference>
<sequence length="180" mass="20527">MRKFYSISIFLISLALVAFGVWIVFNPTVSLRVFTLSIGILLIIHGIVEMISFIEQRKIWNISFIFLVNGLLSFVVGGITLFVPDLAEQTFVYIFAIWLLLSSLIQMYAAFSLRDVRGWGWLLAVGIIIFVFAIASLLSKMTVAFVVSLSFGLYFIVQGIGLFVIWLLLRRVTRRTIYRD</sequence>
<dbReference type="PANTHER" id="PTHR34989">
    <property type="entry name" value="PROTEIN HDED"/>
    <property type="match status" value="1"/>
</dbReference>
<proteinExistence type="predicted"/>
<dbReference type="RefSeq" id="WP_194562698.1">
    <property type="nucleotide sequence ID" value="NZ_JADKPV010000003.1"/>
</dbReference>
<feature type="transmembrane region" description="Helical" evidence="1">
    <location>
        <begin position="118"/>
        <end position="138"/>
    </location>
</feature>
<protein>
    <submittedName>
        <fullName evidence="2">DUF308 domain-containing protein</fullName>
    </submittedName>
</protein>
<feature type="transmembrane region" description="Helical" evidence="1">
    <location>
        <begin position="144"/>
        <end position="169"/>
    </location>
</feature>
<dbReference type="PANTHER" id="PTHR34989:SF1">
    <property type="entry name" value="PROTEIN HDED"/>
    <property type="match status" value="1"/>
</dbReference>
<evidence type="ECO:0000256" key="1">
    <source>
        <dbReference type="SAM" id="Phobius"/>
    </source>
</evidence>
<keyword evidence="1" id="KW-0812">Transmembrane</keyword>
<comment type="caution">
    <text evidence="2">The sequence shown here is derived from an EMBL/GenBank/DDBJ whole genome shotgun (WGS) entry which is preliminary data.</text>
</comment>
<organism evidence="2 3">
    <name type="scientific">Savagea serpentis</name>
    <dbReference type="NCBI Taxonomy" id="2785297"/>
    <lineage>
        <taxon>Bacteria</taxon>
        <taxon>Bacillati</taxon>
        <taxon>Bacillota</taxon>
        <taxon>Bacilli</taxon>
        <taxon>Bacillales</taxon>
        <taxon>Caryophanaceae</taxon>
        <taxon>Savagea</taxon>
    </lineage>
</organism>